<feature type="transmembrane region" description="Helical" evidence="1">
    <location>
        <begin position="546"/>
        <end position="570"/>
    </location>
</feature>
<feature type="transmembrane region" description="Helical" evidence="1">
    <location>
        <begin position="521"/>
        <end position="540"/>
    </location>
</feature>
<sequence>MNTILKLMASVCLCLFTLNAWADSSISFDTIEQAAKRSSDLSRQILVMIFGDVVINPFSTDSSMIGELFFVFNGIVLAIAVVWFLAVTLRHLTKAGQQGKIFNNGTSLVGPVTTAAGFLSLVPTISGWSIAQLLFLWAASVMGIGSANLVTDRIVDLLEDGYSLVVQPTTSQTLSSARAIYEMNLCMYGMNNELDTMYRQYGQGGTPLMSIKSATDGFEIGNGSALCGSARLPESIKDKTTNWLFPASVDTVRIIDAQRSAMNEMQNNLSQAASEFVTALLNKKMNGSGTLPDAETNIQKAAQAYEDRINQTLKSQGQSNELASVLSSQLKKNGWLALGAWYQTFATANNKVNEAVQLKPIITGISGLGDLGAGDTYKSIMTAYQAQLQNSSYTPPLGTQSPKNTQQATDASDPAAVFVGIFNSPGQRLSNHIIQNIGNGEFNQNGQINPLLKMKNIGDYVLIYTESVYTIFAAAKIASETVGNNFLLNIASLGLVQAAPAMVNSIGLVQAAPAMVNSITPLVQFICVLLFGIGFSLSIYLPFIPFIYWIAAAANWIVSVFVGATGGSLWAATHIGTENEGGNRSSYGYIFLIDVMIRPMLMVFGFVFASIVTVALGTLLNIMFGATIANVQANSITGLVSLVGILMVYARICTTTVSRVFGLQVTMPDYIISWLGGREAAGILGGIVESTKSIFAGFGSGLERSPGVKYTNDNKAPHGDGIK</sequence>
<evidence type="ECO:0000256" key="1">
    <source>
        <dbReference type="SAM" id="Phobius"/>
    </source>
</evidence>
<reference evidence="3 4" key="1">
    <citation type="submission" date="2015-09" db="EMBL/GenBank/DDBJ databases">
        <title>Draft genome sequence and assembly of Photorhabdus sp. VMG, a bacterial symbiont associated with Heterorhabditis zealandica.</title>
        <authorList>
            <person name="Naidoo S."/>
            <person name="Featherston J."/>
            <person name="Mothupi B."/>
            <person name="Gray V.M."/>
        </authorList>
    </citation>
    <scope>NUCLEOTIDE SEQUENCE [LARGE SCALE GENOMIC DNA]</scope>
    <source>
        <strain evidence="3 4">VMG</strain>
    </source>
</reference>
<name>A0ABR5KAE5_9GAMM</name>
<keyword evidence="1" id="KW-1133">Transmembrane helix</keyword>
<evidence type="ECO:0000313" key="4">
    <source>
        <dbReference type="Proteomes" id="UP000037727"/>
    </source>
</evidence>
<evidence type="ECO:0000313" key="3">
    <source>
        <dbReference type="EMBL" id="KOY61575.1"/>
    </source>
</evidence>
<dbReference type="Proteomes" id="UP000037727">
    <property type="component" value="Unassembled WGS sequence"/>
</dbReference>
<feature type="transmembrane region" description="Helical" evidence="1">
    <location>
        <begin position="101"/>
        <end position="122"/>
    </location>
</feature>
<feature type="transmembrane region" description="Helical" evidence="1">
    <location>
        <begin position="622"/>
        <end position="649"/>
    </location>
</feature>
<gene>
    <name evidence="3" type="ORF">AM629_13200</name>
</gene>
<keyword evidence="1" id="KW-0472">Membrane</keyword>
<comment type="caution">
    <text evidence="3">The sequence shown here is derived from an EMBL/GenBank/DDBJ whole genome shotgun (WGS) entry which is preliminary data.</text>
</comment>
<dbReference type="NCBIfam" id="TIGR04346">
    <property type="entry name" value="DotA_TraY"/>
    <property type="match status" value="1"/>
</dbReference>
<keyword evidence="4" id="KW-1185">Reference proteome</keyword>
<proteinExistence type="predicted"/>
<feature type="signal peptide" evidence="2">
    <location>
        <begin position="1"/>
        <end position="22"/>
    </location>
</feature>
<feature type="transmembrane region" description="Helical" evidence="1">
    <location>
        <begin position="490"/>
        <end position="509"/>
    </location>
</feature>
<dbReference type="RefSeq" id="WP_054479650.1">
    <property type="nucleotide sequence ID" value="NZ_CAWMRL010000036.1"/>
</dbReference>
<evidence type="ECO:0000256" key="2">
    <source>
        <dbReference type="SAM" id="SignalP"/>
    </source>
</evidence>
<feature type="transmembrane region" description="Helical" evidence="1">
    <location>
        <begin position="591"/>
        <end position="616"/>
    </location>
</feature>
<organism evidence="3 4">
    <name type="scientific">Photorhabdus heterorhabditis</name>
    <dbReference type="NCBI Taxonomy" id="880156"/>
    <lineage>
        <taxon>Bacteria</taxon>
        <taxon>Pseudomonadati</taxon>
        <taxon>Pseudomonadota</taxon>
        <taxon>Gammaproteobacteria</taxon>
        <taxon>Enterobacterales</taxon>
        <taxon>Morganellaceae</taxon>
        <taxon>Photorhabdus</taxon>
    </lineage>
</organism>
<dbReference type="EMBL" id="LJCS01000036">
    <property type="protein sequence ID" value="KOY61575.1"/>
    <property type="molecule type" value="Genomic_DNA"/>
</dbReference>
<dbReference type="InterPro" id="IPR027628">
    <property type="entry name" value="DotA_TraY"/>
</dbReference>
<keyword evidence="1" id="KW-0812">Transmembrane</keyword>
<feature type="transmembrane region" description="Helical" evidence="1">
    <location>
        <begin position="68"/>
        <end position="89"/>
    </location>
</feature>
<keyword evidence="2" id="KW-0732">Signal</keyword>
<protein>
    <submittedName>
        <fullName evidence="3">Conjugal transfer protein</fullName>
    </submittedName>
</protein>
<feature type="chain" id="PRO_5046854602" evidence="2">
    <location>
        <begin position="23"/>
        <end position="723"/>
    </location>
</feature>
<accession>A0ABR5KAE5</accession>